<name>A0ABW3MHT7_9PSEU</name>
<dbReference type="InterPro" id="IPR011990">
    <property type="entry name" value="TPR-like_helical_dom_sf"/>
</dbReference>
<dbReference type="Gene3D" id="1.25.40.10">
    <property type="entry name" value="Tetratricopeptide repeat domain"/>
    <property type="match status" value="1"/>
</dbReference>
<sequence>DAAVALDHLAEVTAVFQQLGDDNCVAYARQETGQLCLRTGDRERARELLTSSLDAHLRSGDRRSAAEVTHLLDQLRGTVAPGCVPTDDQQ</sequence>
<evidence type="ECO:0000313" key="2">
    <source>
        <dbReference type="Proteomes" id="UP001597045"/>
    </source>
</evidence>
<dbReference type="Proteomes" id="UP001597045">
    <property type="component" value="Unassembled WGS sequence"/>
</dbReference>
<feature type="non-terminal residue" evidence="1">
    <location>
        <position position="1"/>
    </location>
</feature>
<dbReference type="EMBL" id="JBHTIS010002057">
    <property type="protein sequence ID" value="MFD1049234.1"/>
    <property type="molecule type" value="Genomic_DNA"/>
</dbReference>
<comment type="caution">
    <text evidence="1">The sequence shown here is derived from an EMBL/GenBank/DDBJ whole genome shotgun (WGS) entry which is preliminary data.</text>
</comment>
<proteinExistence type="predicted"/>
<keyword evidence="2" id="KW-1185">Reference proteome</keyword>
<evidence type="ECO:0000313" key="1">
    <source>
        <dbReference type="EMBL" id="MFD1049234.1"/>
    </source>
</evidence>
<gene>
    <name evidence="1" type="ORF">ACFQ1S_28705</name>
</gene>
<protein>
    <recommendedName>
        <fullName evidence="3">Transcriptional regulator</fullName>
    </recommendedName>
</protein>
<organism evidence="1 2">
    <name type="scientific">Kibdelosporangium lantanae</name>
    <dbReference type="NCBI Taxonomy" id="1497396"/>
    <lineage>
        <taxon>Bacteria</taxon>
        <taxon>Bacillati</taxon>
        <taxon>Actinomycetota</taxon>
        <taxon>Actinomycetes</taxon>
        <taxon>Pseudonocardiales</taxon>
        <taxon>Pseudonocardiaceae</taxon>
        <taxon>Kibdelosporangium</taxon>
    </lineage>
</organism>
<evidence type="ECO:0008006" key="3">
    <source>
        <dbReference type="Google" id="ProtNLM"/>
    </source>
</evidence>
<reference evidence="2" key="1">
    <citation type="journal article" date="2019" name="Int. J. Syst. Evol. Microbiol.">
        <title>The Global Catalogue of Microorganisms (GCM) 10K type strain sequencing project: providing services to taxonomists for standard genome sequencing and annotation.</title>
        <authorList>
            <consortium name="The Broad Institute Genomics Platform"/>
            <consortium name="The Broad Institute Genome Sequencing Center for Infectious Disease"/>
            <person name="Wu L."/>
            <person name="Ma J."/>
        </authorList>
    </citation>
    <scope>NUCLEOTIDE SEQUENCE [LARGE SCALE GENOMIC DNA]</scope>
    <source>
        <strain evidence="2">JCM 31486</strain>
    </source>
</reference>
<accession>A0ABW3MHT7</accession>